<dbReference type="RefSeq" id="XP_018497685.1">
    <property type="nucleotide sequence ID" value="XM_018642169.2"/>
</dbReference>
<dbReference type="GeneID" id="100908154"/>
<dbReference type="GO" id="GO:0004519">
    <property type="term" value="F:endonuclease activity"/>
    <property type="evidence" value="ECO:0007669"/>
    <property type="project" value="InterPro"/>
</dbReference>
<name>A0AAJ7L6Z6_9ACAR</name>
<dbReference type="Pfam" id="PF04031">
    <property type="entry name" value="Las1"/>
    <property type="match status" value="1"/>
</dbReference>
<proteinExistence type="predicted"/>
<evidence type="ECO:0000313" key="2">
    <source>
        <dbReference type="RefSeq" id="XP_018497685.1"/>
    </source>
</evidence>
<dbReference type="PANTHER" id="PTHR15002:SF0">
    <property type="entry name" value="RIBOSOMAL BIOGENESIS PROTEIN LAS1L"/>
    <property type="match status" value="1"/>
</dbReference>
<dbReference type="GO" id="GO:0030687">
    <property type="term" value="C:preribosome, large subunit precursor"/>
    <property type="evidence" value="ECO:0007669"/>
    <property type="project" value="TreeGrafter"/>
</dbReference>
<gene>
    <name evidence="2" type="primary">LOC100908154</name>
</gene>
<accession>A0AAJ7L6Z6</accession>
<reference evidence="2" key="1">
    <citation type="submission" date="2025-08" db="UniProtKB">
        <authorList>
            <consortium name="RefSeq"/>
        </authorList>
    </citation>
    <scope>IDENTIFICATION</scope>
</reference>
<dbReference type="GO" id="GO:0000470">
    <property type="term" value="P:maturation of LSU-rRNA"/>
    <property type="evidence" value="ECO:0007669"/>
    <property type="project" value="TreeGrafter"/>
</dbReference>
<organism evidence="1 2">
    <name type="scientific">Galendromus occidentalis</name>
    <name type="common">western predatory mite</name>
    <dbReference type="NCBI Taxonomy" id="34638"/>
    <lineage>
        <taxon>Eukaryota</taxon>
        <taxon>Metazoa</taxon>
        <taxon>Ecdysozoa</taxon>
        <taxon>Arthropoda</taxon>
        <taxon>Chelicerata</taxon>
        <taxon>Arachnida</taxon>
        <taxon>Acari</taxon>
        <taxon>Parasitiformes</taxon>
        <taxon>Mesostigmata</taxon>
        <taxon>Gamasina</taxon>
        <taxon>Phytoseioidea</taxon>
        <taxon>Phytoseiidae</taxon>
        <taxon>Typhlodrominae</taxon>
        <taxon>Galendromus</taxon>
    </lineage>
</organism>
<keyword evidence="1" id="KW-1185">Reference proteome</keyword>
<protein>
    <submittedName>
        <fullName evidence="2">Uncharacterized protein LOC100908154</fullName>
    </submittedName>
</protein>
<dbReference type="InterPro" id="IPR007174">
    <property type="entry name" value="Las1"/>
</dbReference>
<dbReference type="AlphaFoldDB" id="A0AAJ7L6Z6"/>
<dbReference type="GO" id="GO:0090730">
    <property type="term" value="C:Las1 complex"/>
    <property type="evidence" value="ECO:0007669"/>
    <property type="project" value="InterPro"/>
</dbReference>
<dbReference type="GO" id="GO:0000460">
    <property type="term" value="P:maturation of 5.8S rRNA"/>
    <property type="evidence" value="ECO:0007669"/>
    <property type="project" value="TreeGrafter"/>
</dbReference>
<dbReference type="Proteomes" id="UP000694867">
    <property type="component" value="Unplaced"/>
</dbReference>
<dbReference type="PANTHER" id="PTHR15002">
    <property type="entry name" value="RIBOSOMAL BIOGENESIS PROTEIN LAS1L"/>
    <property type="match status" value="1"/>
</dbReference>
<sequence length="528" mass="59873">MAYTAKARKVSKSKMEVSELAPRRDERLRIVVPWSSSDEWMEIRQKILDNSQESMGLALSRLRIWQLRCEAKKCPAFVEATIHLLRALVADRENADTSEVLSIYGEAINKFVQIILERASKTGENLQNQNKNMAESLQIPQWIVDVRNDAIHHFRGSLPLYRTTANTLFDWLKQNYWAEEKRESAASETQNVAVTDGLFQEYIQLALNAKSATERSLAEAALSNLRATLSASRIQSFISHLVELEALTSVEKSRSTHEIPSNYKSAYLPIFALLEDNLTTLFTSVLKTLSLPVVVCSEVEVDKSMQTVVQWISWLSSGTAVWKGKDLATRLNLKKILQVAATVVSQSTPSLLEICIEKMDPPLSEEKADFVRKLFVAFSGERARTCGAVNGFEKMTVCTVEHVVAERANREKLNKQRLPSTPRVDWSVVPLGFLPESAAVGDLYLDVNIKEDFVPLDVETEDEAVLKYERKFLEEKSQNQEIKPFNEDVYEAQRNALAVEPFKLWKIPNTQMMVDDERDYDAYGVSQL</sequence>
<evidence type="ECO:0000313" key="1">
    <source>
        <dbReference type="Proteomes" id="UP000694867"/>
    </source>
</evidence>
<dbReference type="KEGG" id="goe:100908154"/>